<evidence type="ECO:0000256" key="3">
    <source>
        <dbReference type="ARBA" id="ARBA00023163"/>
    </source>
</evidence>
<dbReference type="Gene3D" id="1.10.10.10">
    <property type="entry name" value="Winged helix-like DNA-binding domain superfamily/Winged helix DNA-binding domain"/>
    <property type="match status" value="1"/>
</dbReference>
<evidence type="ECO:0000256" key="2">
    <source>
        <dbReference type="ARBA" id="ARBA00023125"/>
    </source>
</evidence>
<dbReference type="SUPFAM" id="SSF46785">
    <property type="entry name" value="Winged helix' DNA-binding domain"/>
    <property type="match status" value="1"/>
</dbReference>
<dbReference type="EMBL" id="BAABBE010000026">
    <property type="protein sequence ID" value="GAA3672372.1"/>
    <property type="molecule type" value="Genomic_DNA"/>
</dbReference>
<evidence type="ECO:0000256" key="1">
    <source>
        <dbReference type="ARBA" id="ARBA00023015"/>
    </source>
</evidence>
<keyword evidence="6" id="KW-1185">Reference proteome</keyword>
<sequence>MRIDPLSSESELYLSSKNERKGYPVFMPYASFASMPCALGRPAALLGERWTLLLLRQVFLGTRRFEDFQTAMEISRSVLTDRLNVLLQEGVLKRVPYQEDGRTRHEYRLTEKGRDLYPVLMALRTWGEKWMAPEEEESFHLHHRDCGGGVRAKVECTDCGAELTARDVQVTARQ</sequence>
<proteinExistence type="predicted"/>
<name>A0ABP7BX38_9PSEU</name>
<dbReference type="PROSITE" id="PS51118">
    <property type="entry name" value="HTH_HXLR"/>
    <property type="match status" value="1"/>
</dbReference>
<evidence type="ECO:0000313" key="6">
    <source>
        <dbReference type="Proteomes" id="UP001500711"/>
    </source>
</evidence>
<comment type="caution">
    <text evidence="5">The sequence shown here is derived from an EMBL/GenBank/DDBJ whole genome shotgun (WGS) entry which is preliminary data.</text>
</comment>
<keyword evidence="1" id="KW-0805">Transcription regulation</keyword>
<keyword evidence="3" id="KW-0804">Transcription</keyword>
<protein>
    <submittedName>
        <fullName evidence="5">Helix-turn-helix domain-containing protein</fullName>
    </submittedName>
</protein>
<evidence type="ECO:0000259" key="4">
    <source>
        <dbReference type="PROSITE" id="PS51118"/>
    </source>
</evidence>
<dbReference type="InterPro" id="IPR036388">
    <property type="entry name" value="WH-like_DNA-bd_sf"/>
</dbReference>
<dbReference type="Pfam" id="PF01638">
    <property type="entry name" value="HxlR"/>
    <property type="match status" value="1"/>
</dbReference>
<accession>A0ABP7BX38</accession>
<organism evidence="5 6">
    <name type="scientific">Lentzea roselyniae</name>
    <dbReference type="NCBI Taxonomy" id="531940"/>
    <lineage>
        <taxon>Bacteria</taxon>
        <taxon>Bacillati</taxon>
        <taxon>Actinomycetota</taxon>
        <taxon>Actinomycetes</taxon>
        <taxon>Pseudonocardiales</taxon>
        <taxon>Pseudonocardiaceae</taxon>
        <taxon>Lentzea</taxon>
    </lineage>
</organism>
<dbReference type="PANTHER" id="PTHR33204">
    <property type="entry name" value="TRANSCRIPTIONAL REGULATOR, MARR FAMILY"/>
    <property type="match status" value="1"/>
</dbReference>
<dbReference type="PANTHER" id="PTHR33204:SF36">
    <property type="entry name" value="TRANSCRIPTIONAL REGULATORY PROTEIN"/>
    <property type="match status" value="1"/>
</dbReference>
<dbReference type="Proteomes" id="UP001500711">
    <property type="component" value="Unassembled WGS sequence"/>
</dbReference>
<dbReference type="InterPro" id="IPR002577">
    <property type="entry name" value="HTH_HxlR"/>
</dbReference>
<keyword evidence="2" id="KW-0238">DNA-binding</keyword>
<gene>
    <name evidence="5" type="ORF">GCM10022267_68930</name>
</gene>
<dbReference type="InterPro" id="IPR036390">
    <property type="entry name" value="WH_DNA-bd_sf"/>
</dbReference>
<evidence type="ECO:0000313" key="5">
    <source>
        <dbReference type="EMBL" id="GAA3672372.1"/>
    </source>
</evidence>
<reference evidence="6" key="1">
    <citation type="journal article" date="2019" name="Int. J. Syst. Evol. Microbiol.">
        <title>The Global Catalogue of Microorganisms (GCM) 10K type strain sequencing project: providing services to taxonomists for standard genome sequencing and annotation.</title>
        <authorList>
            <consortium name="The Broad Institute Genomics Platform"/>
            <consortium name="The Broad Institute Genome Sequencing Center for Infectious Disease"/>
            <person name="Wu L."/>
            <person name="Ma J."/>
        </authorList>
    </citation>
    <scope>NUCLEOTIDE SEQUENCE [LARGE SCALE GENOMIC DNA]</scope>
    <source>
        <strain evidence="6">JCM 17494</strain>
    </source>
</reference>
<feature type="domain" description="HTH hxlR-type" evidence="4">
    <location>
        <begin position="37"/>
        <end position="135"/>
    </location>
</feature>